<accession>A0A365UB07</accession>
<dbReference type="Proteomes" id="UP000253370">
    <property type="component" value="Unassembled WGS sequence"/>
</dbReference>
<dbReference type="Pfam" id="PF09579">
    <property type="entry name" value="Spore_YtfJ"/>
    <property type="match status" value="1"/>
</dbReference>
<name>A0A365UB07_9RHOB</name>
<dbReference type="AlphaFoldDB" id="A0A365UB07"/>
<dbReference type="PANTHER" id="PTHR39162:SF1">
    <property type="entry name" value="SPORULATION PROTEIN YTFJ"/>
    <property type="match status" value="1"/>
</dbReference>
<dbReference type="RefSeq" id="WP_113288629.1">
    <property type="nucleotide sequence ID" value="NZ_QNTQ01000005.1"/>
</dbReference>
<dbReference type="InterPro" id="IPR014229">
    <property type="entry name" value="Spore_YtfJ"/>
</dbReference>
<dbReference type="EMBL" id="QNTQ01000005">
    <property type="protein sequence ID" value="RBI86392.1"/>
    <property type="molecule type" value="Genomic_DNA"/>
</dbReference>
<evidence type="ECO:0000313" key="1">
    <source>
        <dbReference type="EMBL" id="RBI86392.1"/>
    </source>
</evidence>
<protein>
    <submittedName>
        <fullName evidence="1">Sporulation protein YtfJ</fullName>
    </submittedName>
</protein>
<dbReference type="PANTHER" id="PTHR39162">
    <property type="entry name" value="GLL3345 PROTEIN"/>
    <property type="match status" value="1"/>
</dbReference>
<gene>
    <name evidence="1" type="ORF">DRV85_06500</name>
</gene>
<evidence type="ECO:0000313" key="2">
    <source>
        <dbReference type="Proteomes" id="UP000253370"/>
    </source>
</evidence>
<sequence>MDDVEKLLKGTVEELDRLLSAKNVLGAPIEKDGATVIPIVSYGFGFGAGGAQTKTGPSGGTGAGGGIKPVGAIVFDADGARDEAVKGTMSSMADVVRDVAAAAVERGAKSAGGAGES</sequence>
<comment type="caution">
    <text evidence="1">The sequence shown here is derived from an EMBL/GenBank/DDBJ whole genome shotgun (WGS) entry which is preliminary data.</text>
</comment>
<keyword evidence="2" id="KW-1185">Reference proteome</keyword>
<proteinExistence type="predicted"/>
<dbReference type="OrthoDB" id="7067514at2"/>
<organism evidence="1 2">
    <name type="scientific">Rhodosalinus halophilus</name>
    <dbReference type="NCBI Taxonomy" id="2259333"/>
    <lineage>
        <taxon>Bacteria</taxon>
        <taxon>Pseudomonadati</taxon>
        <taxon>Pseudomonadota</taxon>
        <taxon>Alphaproteobacteria</taxon>
        <taxon>Rhodobacterales</taxon>
        <taxon>Paracoccaceae</taxon>
        <taxon>Rhodosalinus</taxon>
    </lineage>
</organism>
<reference evidence="1 2" key="1">
    <citation type="submission" date="2018-07" db="EMBL/GenBank/DDBJ databases">
        <title>Rhodosalinus sp. strain E84T genomic sequence and assembly.</title>
        <authorList>
            <person name="Liu Z.-W."/>
            <person name="Lu D.-C."/>
        </authorList>
    </citation>
    <scope>NUCLEOTIDE SEQUENCE [LARGE SCALE GENOMIC DNA]</scope>
    <source>
        <strain evidence="1 2">E84</strain>
    </source>
</reference>